<feature type="transmembrane region" description="Helical" evidence="9">
    <location>
        <begin position="175"/>
        <end position="198"/>
    </location>
</feature>
<evidence type="ECO:0000256" key="6">
    <source>
        <dbReference type="ARBA" id="ARBA00022989"/>
    </source>
</evidence>
<comment type="similarity">
    <text evidence="2">Belongs to the monovalent cation:proton antiporter 2 (CPA2) transporter (TC 2.A.37) family.</text>
</comment>
<dbReference type="PANTHER" id="PTHR43562">
    <property type="entry name" value="NAPA-TYPE SODIUM/HYDROGEN ANTIPORTER"/>
    <property type="match status" value="1"/>
</dbReference>
<dbReference type="GO" id="GO:1902600">
    <property type="term" value="P:proton transmembrane transport"/>
    <property type="evidence" value="ECO:0007669"/>
    <property type="project" value="InterPro"/>
</dbReference>
<evidence type="ECO:0000256" key="9">
    <source>
        <dbReference type="SAM" id="Phobius"/>
    </source>
</evidence>
<dbReference type="AlphaFoldDB" id="A0A6J4LQ94"/>
<dbReference type="PANTHER" id="PTHR43562:SF1">
    <property type="entry name" value="NA(+)_H(+) ANTIPORTER YJBQ-RELATED"/>
    <property type="match status" value="1"/>
</dbReference>
<evidence type="ECO:0000256" key="5">
    <source>
        <dbReference type="ARBA" id="ARBA00022692"/>
    </source>
</evidence>
<feature type="transmembrane region" description="Helical" evidence="9">
    <location>
        <begin position="145"/>
        <end position="163"/>
    </location>
</feature>
<keyword evidence="8 9" id="KW-0472">Membrane</keyword>
<feature type="transmembrane region" description="Helical" evidence="9">
    <location>
        <begin position="362"/>
        <end position="381"/>
    </location>
</feature>
<feature type="transmembrane region" description="Helical" evidence="9">
    <location>
        <begin position="85"/>
        <end position="103"/>
    </location>
</feature>
<protein>
    <recommendedName>
        <fullName evidence="10">Cation/H+ exchanger transmembrane domain-containing protein</fullName>
    </recommendedName>
</protein>
<feature type="transmembrane region" description="Helical" evidence="9">
    <location>
        <begin position="115"/>
        <end position="133"/>
    </location>
</feature>
<evidence type="ECO:0000256" key="4">
    <source>
        <dbReference type="ARBA" id="ARBA00022449"/>
    </source>
</evidence>
<feature type="transmembrane region" description="Helical" evidence="9">
    <location>
        <begin position="30"/>
        <end position="48"/>
    </location>
</feature>
<feature type="transmembrane region" description="Helical" evidence="9">
    <location>
        <begin position="55"/>
        <end position="73"/>
    </location>
</feature>
<feature type="transmembrane region" description="Helical" evidence="9">
    <location>
        <begin position="300"/>
        <end position="321"/>
    </location>
</feature>
<proteinExistence type="inferred from homology"/>
<feature type="transmembrane region" description="Helical" evidence="9">
    <location>
        <begin position="271"/>
        <end position="288"/>
    </location>
</feature>
<keyword evidence="4" id="KW-0050">Antiport</keyword>
<keyword evidence="7" id="KW-0406">Ion transport</keyword>
<keyword evidence="5 9" id="KW-0812">Transmembrane</keyword>
<sequence>MLDDLVLVLAIAAVVPLALASLPRLALPAPVVEILAGIVLGPGVLAVVEPDEAVRTLATIGLAFLLFLAGLEIDMEQLRGSGARLALRGLLLSVTAAAVAGAALQLTGVVDNGRLLAVLLLATSLGLVVPVLRDAGLVDRPVGQLVVAGASLGELAALVLLSLSFSERSRGPGSVVLLLVLLTAVAALVLAATMRASASARVSALVARLSDTSAQIRVRLAVLLVVGLGAVAEGLGFEAILGAFLAGVVLRRADPDGVMSHPHFREKLDGIGFGFVVPVFFVTSGLIFDVDALRASPAELLQVPIFLFALIVVRALPALAYRSVLSGRDVLCAGLLQATSLPFLVVGAALGLELEVLGPGDAAALVAAGLVSVVLFPALALRAATAPQVHGAV</sequence>
<feature type="transmembrane region" description="Helical" evidence="9">
    <location>
        <begin position="218"/>
        <end position="250"/>
    </location>
</feature>
<evidence type="ECO:0000256" key="3">
    <source>
        <dbReference type="ARBA" id="ARBA00022448"/>
    </source>
</evidence>
<dbReference type="Gene3D" id="1.20.1530.20">
    <property type="match status" value="1"/>
</dbReference>
<feature type="transmembrane region" description="Helical" evidence="9">
    <location>
        <begin position="330"/>
        <end position="350"/>
    </location>
</feature>
<gene>
    <name evidence="11" type="ORF">AVDCRST_MAG07-2189</name>
</gene>
<evidence type="ECO:0000256" key="8">
    <source>
        <dbReference type="ARBA" id="ARBA00023136"/>
    </source>
</evidence>
<dbReference type="InterPro" id="IPR038770">
    <property type="entry name" value="Na+/solute_symporter_sf"/>
</dbReference>
<name>A0A6J4LQ94_9ACTN</name>
<dbReference type="InterPro" id="IPR006153">
    <property type="entry name" value="Cation/H_exchanger_TM"/>
</dbReference>
<comment type="subcellular location">
    <subcellularLocation>
        <location evidence="1">Membrane</location>
        <topology evidence="1">Multi-pass membrane protein</topology>
    </subcellularLocation>
</comment>
<organism evidence="11">
    <name type="scientific">uncultured Frankineae bacterium</name>
    <dbReference type="NCBI Taxonomy" id="437475"/>
    <lineage>
        <taxon>Bacteria</taxon>
        <taxon>Bacillati</taxon>
        <taxon>Actinomycetota</taxon>
        <taxon>Actinomycetes</taxon>
        <taxon>Frankiales</taxon>
        <taxon>environmental samples</taxon>
    </lineage>
</organism>
<evidence type="ECO:0000259" key="10">
    <source>
        <dbReference type="Pfam" id="PF00999"/>
    </source>
</evidence>
<feature type="domain" description="Cation/H+ exchanger transmembrane" evidence="10">
    <location>
        <begin position="10"/>
        <end position="379"/>
    </location>
</feature>
<dbReference type="GO" id="GO:0015297">
    <property type="term" value="F:antiporter activity"/>
    <property type="evidence" value="ECO:0007669"/>
    <property type="project" value="UniProtKB-KW"/>
</dbReference>
<keyword evidence="3" id="KW-0813">Transport</keyword>
<dbReference type="Pfam" id="PF00999">
    <property type="entry name" value="Na_H_Exchanger"/>
    <property type="match status" value="1"/>
</dbReference>
<evidence type="ECO:0000256" key="7">
    <source>
        <dbReference type="ARBA" id="ARBA00023065"/>
    </source>
</evidence>
<evidence type="ECO:0000313" key="11">
    <source>
        <dbReference type="EMBL" id="CAA9337819.1"/>
    </source>
</evidence>
<keyword evidence="6 9" id="KW-1133">Transmembrane helix</keyword>
<evidence type="ECO:0000256" key="1">
    <source>
        <dbReference type="ARBA" id="ARBA00004141"/>
    </source>
</evidence>
<dbReference type="GO" id="GO:0016020">
    <property type="term" value="C:membrane"/>
    <property type="evidence" value="ECO:0007669"/>
    <property type="project" value="UniProtKB-SubCell"/>
</dbReference>
<dbReference type="EMBL" id="CADCUB010000106">
    <property type="protein sequence ID" value="CAA9337819.1"/>
    <property type="molecule type" value="Genomic_DNA"/>
</dbReference>
<reference evidence="11" key="1">
    <citation type="submission" date="2020-02" db="EMBL/GenBank/DDBJ databases">
        <authorList>
            <person name="Meier V. D."/>
        </authorList>
    </citation>
    <scope>NUCLEOTIDE SEQUENCE</scope>
    <source>
        <strain evidence="11">AVDCRST_MAG07</strain>
    </source>
</reference>
<evidence type="ECO:0000256" key="2">
    <source>
        <dbReference type="ARBA" id="ARBA00005551"/>
    </source>
</evidence>
<accession>A0A6J4LQ94</accession>